<dbReference type="GO" id="GO:0016757">
    <property type="term" value="F:glycosyltransferase activity"/>
    <property type="evidence" value="ECO:0007669"/>
    <property type="project" value="UniProtKB-KW"/>
</dbReference>
<dbReference type="RefSeq" id="WP_289350143.1">
    <property type="nucleotide sequence ID" value="NZ_JAUCFI010000003.1"/>
</dbReference>
<dbReference type="EC" id="2.4.-.-" evidence="2"/>
<sequence>MKQDAILFKGSDVIQIEPLFKELRNTFTYEFWVKPLTAIKLNLESVKGTKGIFGQRYVIGPGHGGSEENAGIGISVGTNGVVVYEHSTNYLPPLLVYPISITEWTHIAVVYHNKTPSLYINGKFRRTGLTSTKKNVYASGLIGGIDPYGYYVGYLKEMKIWNYGRSELEIRKNMNKELIGNERGLFGYWKFNDITNLNELFPKYNKSYKRDLKVLFIKSGIGEPYPALENSIVKALNDCVRELRAVSPQEHIINISKVYKPDIAIFFGSGVAYLDGDKVENLKRLGIKTALWLTDDPYYIDITKSIVSYFDVVFTQENNCVSLYKASGCGKVHILPLAADPEVFKPKEVGEKYKSDILFIGVGFWNRVHLFDSIADYLSKKDTIIIGLAWDRLQNYSVLSHKINSTWVSPEEAASYYNGAKVVINIHRQHDDATINVNKEKINATSINPRTFEISACGALQLTDIRKDLSNFYTPEVDISTYKSPKELIQKIDYYLNHEDERRTIATNGLKKTTELHTFWNRINELLDKIWE</sequence>
<keyword evidence="2" id="KW-0808">Transferase</keyword>
<name>A0AAJ1QNR4_9BACI</name>
<dbReference type="SUPFAM" id="SSF49899">
    <property type="entry name" value="Concanavalin A-like lectins/glucanases"/>
    <property type="match status" value="1"/>
</dbReference>
<proteinExistence type="predicted"/>
<dbReference type="EMBL" id="JAUCFI010000003">
    <property type="protein sequence ID" value="MDM5284687.1"/>
    <property type="molecule type" value="Genomic_DNA"/>
</dbReference>
<protein>
    <submittedName>
        <fullName evidence="2">Glycosyltransferase</fullName>
        <ecNumber evidence="2">2.4.-.-</ecNumber>
    </submittedName>
</protein>
<dbReference type="Proteomes" id="UP001238973">
    <property type="component" value="Unassembled WGS sequence"/>
</dbReference>
<reference evidence="2" key="1">
    <citation type="submission" date="2023-06" db="EMBL/GenBank/DDBJ databases">
        <title>Comparative genomics of Bacillaceae isolates and their secondary metabolite potential.</title>
        <authorList>
            <person name="Song L."/>
            <person name="Nielsen L.J."/>
            <person name="Mohite O."/>
            <person name="Xu X."/>
            <person name="Weber T."/>
            <person name="Kovacs A.T."/>
        </authorList>
    </citation>
    <scope>NUCLEOTIDE SEQUENCE</scope>
    <source>
        <strain evidence="2">G1S1</strain>
    </source>
</reference>
<dbReference type="InterPro" id="IPR055259">
    <property type="entry name" value="YkvP/CgeB_Glyco_trans-like"/>
</dbReference>
<gene>
    <name evidence="2" type="ORF">QUF85_15435</name>
</gene>
<evidence type="ECO:0000259" key="1">
    <source>
        <dbReference type="Pfam" id="PF13524"/>
    </source>
</evidence>
<organism evidence="2 3">
    <name type="scientific">Peribacillus frigoritolerans</name>
    <dbReference type="NCBI Taxonomy" id="450367"/>
    <lineage>
        <taxon>Bacteria</taxon>
        <taxon>Bacillati</taxon>
        <taxon>Bacillota</taxon>
        <taxon>Bacilli</taxon>
        <taxon>Bacillales</taxon>
        <taxon>Bacillaceae</taxon>
        <taxon>Peribacillus</taxon>
    </lineage>
</organism>
<dbReference type="InterPro" id="IPR013320">
    <property type="entry name" value="ConA-like_dom_sf"/>
</dbReference>
<dbReference type="Pfam" id="PF13524">
    <property type="entry name" value="Glyco_trans_1_2"/>
    <property type="match status" value="1"/>
</dbReference>
<accession>A0AAJ1QNR4</accession>
<dbReference type="AlphaFoldDB" id="A0AAJ1QNR4"/>
<keyword evidence="2" id="KW-0328">Glycosyltransferase</keyword>
<dbReference type="Gene3D" id="2.60.120.200">
    <property type="match status" value="1"/>
</dbReference>
<comment type="caution">
    <text evidence="2">The sequence shown here is derived from an EMBL/GenBank/DDBJ whole genome shotgun (WGS) entry which is preliminary data.</text>
</comment>
<dbReference type="Pfam" id="PF13385">
    <property type="entry name" value="Laminin_G_3"/>
    <property type="match status" value="1"/>
</dbReference>
<feature type="domain" description="Spore protein YkvP/CgeB glycosyl transferase-like" evidence="1">
    <location>
        <begin position="380"/>
        <end position="528"/>
    </location>
</feature>
<evidence type="ECO:0000313" key="3">
    <source>
        <dbReference type="Proteomes" id="UP001238973"/>
    </source>
</evidence>
<evidence type="ECO:0000313" key="2">
    <source>
        <dbReference type="EMBL" id="MDM5284687.1"/>
    </source>
</evidence>